<dbReference type="PANTHER" id="PTHR10827:SF52">
    <property type="entry name" value="IP16409P"/>
    <property type="match status" value="1"/>
</dbReference>
<keyword evidence="8" id="KW-0143">Chaperone</keyword>
<evidence type="ECO:0000256" key="1">
    <source>
        <dbReference type="ARBA" id="ARBA00004319"/>
    </source>
</evidence>
<feature type="domain" description="EF-hand" evidence="12">
    <location>
        <begin position="177"/>
        <end position="212"/>
    </location>
</feature>
<dbReference type="Pfam" id="PF13202">
    <property type="entry name" value="EF-hand_5"/>
    <property type="match status" value="1"/>
</dbReference>
<dbReference type="SMART" id="SM00054">
    <property type="entry name" value="EFh"/>
    <property type="match status" value="3"/>
</dbReference>
<dbReference type="FunFam" id="1.10.238.10:FF:000090">
    <property type="entry name" value="calumenin isoform X2"/>
    <property type="match status" value="1"/>
</dbReference>
<feature type="domain" description="EF-hand" evidence="12">
    <location>
        <begin position="258"/>
        <end position="293"/>
    </location>
</feature>
<dbReference type="CDD" id="cd16226">
    <property type="entry name" value="EFh_CREC_Calumenin_like"/>
    <property type="match status" value="1"/>
</dbReference>
<organism evidence="13 14">
    <name type="scientific">Megalurothrips usitatus</name>
    <name type="common">bean blossom thrips</name>
    <dbReference type="NCBI Taxonomy" id="439358"/>
    <lineage>
        <taxon>Eukaryota</taxon>
        <taxon>Metazoa</taxon>
        <taxon>Ecdysozoa</taxon>
        <taxon>Arthropoda</taxon>
        <taxon>Hexapoda</taxon>
        <taxon>Insecta</taxon>
        <taxon>Pterygota</taxon>
        <taxon>Neoptera</taxon>
        <taxon>Paraneoptera</taxon>
        <taxon>Thysanoptera</taxon>
        <taxon>Terebrantia</taxon>
        <taxon>Thripoidea</taxon>
        <taxon>Thripidae</taxon>
        <taxon>Megalurothrips</taxon>
    </lineage>
</organism>
<sequence>MLIDYDLWVHGVPYLLLGSAHFFTTDLASRYRTQAHYVVGEASSGTVQCAAWCGQGWQEGGGGWWRGEGRGREGSKPGCAAVPCHVRPHLSASAASLFFSPLHFFLCIVVAFKREKEKRGPLVIWNKLILNLLISKLQDLSNKPHYQHGDEHNTQYDHEAFLGAEEAKTFDQLTPEESRRRLGLIVDKIDKNVDGFVSQEELKDWIQYTQKRYISDDVDRQWKAHNPEAKEKITWTEYKKNMDKTDLEKDDEGFSYQNMVRRDQRRWAVADVDGDGALTREEFAGFLHPEETGHMRDIVVLETLEDIDKDKDGRVSLEEYIDRSGEGDAEPDWVRNERDQFKQYRDKDGDGFMDKEEVKNWIIPPDFDHAEAESRHLIYDSDSDADQKLTKEEILANYDLFVGSQATDFGEALARHDEF</sequence>
<evidence type="ECO:0000256" key="5">
    <source>
        <dbReference type="ARBA" id="ARBA00022824"/>
    </source>
</evidence>
<gene>
    <name evidence="13" type="ORF">ONE63_002784</name>
</gene>
<keyword evidence="3" id="KW-0732">Signal</keyword>
<accession>A0AAV7X9I4</accession>
<dbReference type="PANTHER" id="PTHR10827">
    <property type="entry name" value="RETICULOCALBIN"/>
    <property type="match status" value="1"/>
</dbReference>
<dbReference type="GO" id="GO:0005788">
    <property type="term" value="C:endoplasmic reticulum lumen"/>
    <property type="evidence" value="ECO:0007669"/>
    <property type="project" value="UniProtKB-SubCell"/>
</dbReference>
<dbReference type="PROSITE" id="PS00018">
    <property type="entry name" value="EF_HAND_1"/>
    <property type="match status" value="4"/>
</dbReference>
<evidence type="ECO:0000256" key="4">
    <source>
        <dbReference type="ARBA" id="ARBA00022737"/>
    </source>
</evidence>
<evidence type="ECO:0000256" key="11">
    <source>
        <dbReference type="ARBA" id="ARBA00072696"/>
    </source>
</evidence>
<evidence type="ECO:0000256" key="2">
    <source>
        <dbReference type="ARBA" id="ARBA00022723"/>
    </source>
</evidence>
<name>A0AAV7X9I4_9NEOP</name>
<dbReference type="PROSITE" id="PS50222">
    <property type="entry name" value="EF_HAND_2"/>
    <property type="match status" value="3"/>
</dbReference>
<comment type="subcellular location">
    <subcellularLocation>
        <location evidence="1">Endoplasmic reticulum lumen</location>
    </subcellularLocation>
</comment>
<keyword evidence="5" id="KW-0256">Endoplasmic reticulum</keyword>
<protein>
    <recommendedName>
        <fullName evidence="11">Reticulocalbin-3</fullName>
    </recommendedName>
</protein>
<dbReference type="GO" id="GO:0005509">
    <property type="term" value="F:calcium ion binding"/>
    <property type="evidence" value="ECO:0007669"/>
    <property type="project" value="InterPro"/>
</dbReference>
<evidence type="ECO:0000313" key="14">
    <source>
        <dbReference type="Proteomes" id="UP001075354"/>
    </source>
</evidence>
<reference evidence="13" key="1">
    <citation type="submission" date="2022-12" db="EMBL/GenBank/DDBJ databases">
        <title>Chromosome-level genome assembly of the bean flower thrips Megalurothrips usitatus.</title>
        <authorList>
            <person name="Ma L."/>
            <person name="Liu Q."/>
            <person name="Li H."/>
            <person name="Cai W."/>
        </authorList>
    </citation>
    <scope>NUCLEOTIDE SEQUENCE</scope>
    <source>
        <strain evidence="13">Cailab_2022a</strain>
    </source>
</reference>
<evidence type="ECO:0000256" key="6">
    <source>
        <dbReference type="ARBA" id="ARBA00022837"/>
    </source>
</evidence>
<evidence type="ECO:0000259" key="12">
    <source>
        <dbReference type="PROSITE" id="PS50222"/>
    </source>
</evidence>
<evidence type="ECO:0000256" key="7">
    <source>
        <dbReference type="ARBA" id="ARBA00023180"/>
    </source>
</evidence>
<comment type="function">
    <text evidence="9">Probable molecular chaperone assisting protein biosynthesis and transport in the endoplasmic reticulum. Required for the proper biosynthesis and transport of pulmonary surfactant-associated protein A/SP-A, pulmonary surfactant-associated protein D/SP-D and the lipid transporter ABCA3. By regulating both the proper expression and the degradation through the endoplasmic reticulum-associated protein degradation pathway of these proteins plays a crucial role in pulmonary surfactant homeostasis. Has an anti-fibrotic activity by negatively regulating the secretion of type I and type III collagens. This calcium-binding protein also transiently associates with immature PCSK6 and regulates its secretion.</text>
</comment>
<dbReference type="InterPro" id="IPR002048">
    <property type="entry name" value="EF_hand_dom"/>
</dbReference>
<dbReference type="FunFam" id="1.10.238.10:FF:000104">
    <property type="entry name" value="calumenin isoform X1"/>
    <property type="match status" value="1"/>
</dbReference>
<evidence type="ECO:0000256" key="10">
    <source>
        <dbReference type="ARBA" id="ARBA00063143"/>
    </source>
</evidence>
<dbReference type="Proteomes" id="UP001075354">
    <property type="component" value="Chromosome 13"/>
</dbReference>
<dbReference type="InterPro" id="IPR011992">
    <property type="entry name" value="EF-hand-dom_pair"/>
</dbReference>
<keyword evidence="4" id="KW-0677">Repeat</keyword>
<evidence type="ECO:0000256" key="9">
    <source>
        <dbReference type="ARBA" id="ARBA00056975"/>
    </source>
</evidence>
<dbReference type="InterPro" id="IPR018247">
    <property type="entry name" value="EF_Hand_1_Ca_BS"/>
</dbReference>
<keyword evidence="2" id="KW-0479">Metal-binding</keyword>
<dbReference type="Gene3D" id="1.10.238.10">
    <property type="entry name" value="EF-hand"/>
    <property type="match status" value="2"/>
</dbReference>
<dbReference type="AlphaFoldDB" id="A0AAV7X9I4"/>
<evidence type="ECO:0000256" key="3">
    <source>
        <dbReference type="ARBA" id="ARBA00022729"/>
    </source>
</evidence>
<proteinExistence type="predicted"/>
<evidence type="ECO:0000313" key="13">
    <source>
        <dbReference type="EMBL" id="KAJ1521078.1"/>
    </source>
</evidence>
<keyword evidence="14" id="KW-1185">Reference proteome</keyword>
<keyword evidence="7" id="KW-0325">Glycoprotein</keyword>
<dbReference type="GO" id="GO:0015031">
    <property type="term" value="P:protein transport"/>
    <property type="evidence" value="ECO:0007669"/>
    <property type="project" value="UniProtKB-ARBA"/>
</dbReference>
<feature type="domain" description="EF-hand" evidence="12">
    <location>
        <begin position="295"/>
        <end position="330"/>
    </location>
</feature>
<keyword evidence="6" id="KW-0106">Calcium</keyword>
<comment type="subunit">
    <text evidence="10">Interacts with PCSK6 (immature form including the propeptide); probably involved in the maturation and the secretion of PCSK6.</text>
</comment>
<evidence type="ECO:0000256" key="8">
    <source>
        <dbReference type="ARBA" id="ARBA00023186"/>
    </source>
</evidence>
<dbReference type="EMBL" id="JAPTSV010000013">
    <property type="protein sequence ID" value="KAJ1521078.1"/>
    <property type="molecule type" value="Genomic_DNA"/>
</dbReference>
<dbReference type="SUPFAM" id="SSF47473">
    <property type="entry name" value="EF-hand"/>
    <property type="match status" value="2"/>
</dbReference>
<comment type="caution">
    <text evidence="13">The sequence shown here is derived from an EMBL/GenBank/DDBJ whole genome shotgun (WGS) entry which is preliminary data.</text>
</comment>
<dbReference type="Pfam" id="PF13499">
    <property type="entry name" value="EF-hand_7"/>
    <property type="match status" value="1"/>
</dbReference>